<evidence type="ECO:0000313" key="1">
    <source>
        <dbReference type="EMBL" id="OGN06636.1"/>
    </source>
</evidence>
<dbReference type="InterPro" id="IPR036390">
    <property type="entry name" value="WH_DNA-bd_sf"/>
</dbReference>
<dbReference type="AlphaFoldDB" id="A0A1F8F313"/>
<dbReference type="Proteomes" id="UP000176834">
    <property type="component" value="Unassembled WGS sequence"/>
</dbReference>
<name>A0A1F8F313_9BACT</name>
<evidence type="ECO:0008006" key="3">
    <source>
        <dbReference type="Google" id="ProtNLM"/>
    </source>
</evidence>
<dbReference type="SUPFAM" id="SSF46785">
    <property type="entry name" value="Winged helix' DNA-binding domain"/>
    <property type="match status" value="1"/>
</dbReference>
<gene>
    <name evidence="1" type="ORF">A3B86_00375</name>
</gene>
<evidence type="ECO:0000313" key="2">
    <source>
        <dbReference type="Proteomes" id="UP000176834"/>
    </source>
</evidence>
<dbReference type="InterPro" id="IPR036388">
    <property type="entry name" value="WH-like_DNA-bd_sf"/>
</dbReference>
<dbReference type="Gene3D" id="1.10.10.10">
    <property type="entry name" value="Winged helix-like DNA-binding domain superfamily/Winged helix DNA-binding domain"/>
    <property type="match status" value="1"/>
</dbReference>
<sequence>MSREDALNNFIKTLTLLVKLNNQVGDNFFRNKLDIKITTWAYGFVEHITADKNNVSQYNLFFHKLLFTSDDLVEQIQDMVYLELLELSPFLLEVEKCLLLIKLDRMEENKLLSKGAKIKDKNETSVKNTVIPKVSDKPAKLNQSKLKILNFIKSYPDTRAKDIINEFSALSDRTVKRNLTELLKMRMIKKRVDNKATYYSHAEN</sequence>
<proteinExistence type="predicted"/>
<organism evidence="1 2">
    <name type="scientific">Candidatus Yanofskybacteria bacterium RIFCSPHIGHO2_02_FULL_38_22b</name>
    <dbReference type="NCBI Taxonomy" id="1802673"/>
    <lineage>
        <taxon>Bacteria</taxon>
        <taxon>Candidatus Yanofskyibacteriota</taxon>
    </lineage>
</organism>
<accession>A0A1F8F313</accession>
<dbReference type="EMBL" id="MGJN01000018">
    <property type="protein sequence ID" value="OGN06636.1"/>
    <property type="molecule type" value="Genomic_DNA"/>
</dbReference>
<comment type="caution">
    <text evidence="1">The sequence shown here is derived from an EMBL/GenBank/DDBJ whole genome shotgun (WGS) entry which is preliminary data.</text>
</comment>
<reference evidence="1 2" key="1">
    <citation type="journal article" date="2016" name="Nat. Commun.">
        <title>Thousands of microbial genomes shed light on interconnected biogeochemical processes in an aquifer system.</title>
        <authorList>
            <person name="Anantharaman K."/>
            <person name="Brown C.T."/>
            <person name="Hug L.A."/>
            <person name="Sharon I."/>
            <person name="Castelle C.J."/>
            <person name="Probst A.J."/>
            <person name="Thomas B.C."/>
            <person name="Singh A."/>
            <person name="Wilkins M.J."/>
            <person name="Karaoz U."/>
            <person name="Brodie E.L."/>
            <person name="Williams K.H."/>
            <person name="Hubbard S.S."/>
            <person name="Banfield J.F."/>
        </authorList>
    </citation>
    <scope>NUCLEOTIDE SEQUENCE [LARGE SCALE GENOMIC DNA]</scope>
</reference>
<protein>
    <recommendedName>
        <fullName evidence="3">HTH deoR-type domain-containing protein</fullName>
    </recommendedName>
</protein>